<protein>
    <submittedName>
        <fullName evidence="1">Uncharacterized protein</fullName>
    </submittedName>
</protein>
<dbReference type="EMBL" id="VSRR010119014">
    <property type="protein sequence ID" value="MPC99591.1"/>
    <property type="molecule type" value="Genomic_DNA"/>
</dbReference>
<proteinExistence type="predicted"/>
<dbReference type="AlphaFoldDB" id="A0A5B7JNQ7"/>
<comment type="caution">
    <text evidence="1">The sequence shown here is derived from an EMBL/GenBank/DDBJ whole genome shotgun (WGS) entry which is preliminary data.</text>
</comment>
<organism evidence="1 2">
    <name type="scientific">Portunus trituberculatus</name>
    <name type="common">Swimming crab</name>
    <name type="synonym">Neptunus trituberculatus</name>
    <dbReference type="NCBI Taxonomy" id="210409"/>
    <lineage>
        <taxon>Eukaryota</taxon>
        <taxon>Metazoa</taxon>
        <taxon>Ecdysozoa</taxon>
        <taxon>Arthropoda</taxon>
        <taxon>Crustacea</taxon>
        <taxon>Multicrustacea</taxon>
        <taxon>Malacostraca</taxon>
        <taxon>Eumalacostraca</taxon>
        <taxon>Eucarida</taxon>
        <taxon>Decapoda</taxon>
        <taxon>Pleocyemata</taxon>
        <taxon>Brachyura</taxon>
        <taxon>Eubrachyura</taxon>
        <taxon>Portunoidea</taxon>
        <taxon>Portunidae</taxon>
        <taxon>Portuninae</taxon>
        <taxon>Portunus</taxon>
    </lineage>
</organism>
<reference evidence="1 2" key="1">
    <citation type="submission" date="2019-05" db="EMBL/GenBank/DDBJ databases">
        <title>Another draft genome of Portunus trituberculatus and its Hox gene families provides insights of decapod evolution.</title>
        <authorList>
            <person name="Jeong J.-H."/>
            <person name="Song I."/>
            <person name="Kim S."/>
            <person name="Choi T."/>
            <person name="Kim D."/>
            <person name="Ryu S."/>
            <person name="Kim W."/>
        </authorList>
    </citation>
    <scope>NUCLEOTIDE SEQUENCE [LARGE SCALE GENOMIC DNA]</scope>
    <source>
        <tissue evidence="1">Muscle</tissue>
    </source>
</reference>
<evidence type="ECO:0000313" key="1">
    <source>
        <dbReference type="EMBL" id="MPC99591.1"/>
    </source>
</evidence>
<accession>A0A5B7JNQ7</accession>
<evidence type="ECO:0000313" key="2">
    <source>
        <dbReference type="Proteomes" id="UP000324222"/>
    </source>
</evidence>
<sequence length="64" mass="7073">MKIIDKIHRNDVNRAYQFTYKDKKKKGGQTFSQLSVAVTPAVLTPSVTDTGRVMPLPHSGSSLI</sequence>
<name>A0A5B7JNQ7_PORTR</name>
<dbReference type="Proteomes" id="UP000324222">
    <property type="component" value="Unassembled WGS sequence"/>
</dbReference>
<gene>
    <name evidence="1" type="ORF">E2C01_095014</name>
</gene>
<keyword evidence="2" id="KW-1185">Reference proteome</keyword>